<dbReference type="InterPro" id="IPR003439">
    <property type="entry name" value="ABC_transporter-like_ATP-bd"/>
</dbReference>
<dbReference type="PANTHER" id="PTHR24220">
    <property type="entry name" value="IMPORT ATP-BINDING PROTEIN"/>
    <property type="match status" value="1"/>
</dbReference>
<dbReference type="PROSITE" id="PS50893">
    <property type="entry name" value="ABC_TRANSPORTER_2"/>
    <property type="match status" value="1"/>
</dbReference>
<comment type="caution">
    <text evidence="7">The sequence shown here is derived from an EMBL/GenBank/DDBJ whole genome shotgun (WGS) entry which is preliminary data.</text>
</comment>
<dbReference type="Pfam" id="PF00005">
    <property type="entry name" value="ABC_tran"/>
    <property type="match status" value="1"/>
</dbReference>
<keyword evidence="7" id="KW-0449">Lipoprotein</keyword>
<dbReference type="GO" id="GO:0005886">
    <property type="term" value="C:plasma membrane"/>
    <property type="evidence" value="ECO:0007669"/>
    <property type="project" value="TreeGrafter"/>
</dbReference>
<feature type="region of interest" description="Disordered" evidence="5">
    <location>
        <begin position="245"/>
        <end position="268"/>
    </location>
</feature>
<dbReference type="SMART" id="SM00382">
    <property type="entry name" value="AAA"/>
    <property type="match status" value="1"/>
</dbReference>
<keyword evidence="2" id="KW-0547">Nucleotide-binding</keyword>
<keyword evidence="3 7" id="KW-0067">ATP-binding</keyword>
<evidence type="ECO:0000256" key="5">
    <source>
        <dbReference type="SAM" id="MobiDB-lite"/>
    </source>
</evidence>
<dbReference type="FunFam" id="3.40.50.300:FF:000032">
    <property type="entry name" value="Export ABC transporter ATP-binding protein"/>
    <property type="match status" value="1"/>
</dbReference>
<evidence type="ECO:0000313" key="7">
    <source>
        <dbReference type="EMBL" id="PQO37858.1"/>
    </source>
</evidence>
<dbReference type="InterPro" id="IPR027417">
    <property type="entry name" value="P-loop_NTPase"/>
</dbReference>
<evidence type="ECO:0000256" key="2">
    <source>
        <dbReference type="ARBA" id="ARBA00022741"/>
    </source>
</evidence>
<dbReference type="OrthoDB" id="273392at2"/>
<dbReference type="AlphaFoldDB" id="A0A2S8G091"/>
<dbReference type="InterPro" id="IPR017911">
    <property type="entry name" value="MacB-like_ATP-bd"/>
</dbReference>
<dbReference type="GO" id="GO:0022857">
    <property type="term" value="F:transmembrane transporter activity"/>
    <property type="evidence" value="ECO:0007669"/>
    <property type="project" value="TreeGrafter"/>
</dbReference>
<dbReference type="GO" id="GO:0098796">
    <property type="term" value="C:membrane protein complex"/>
    <property type="evidence" value="ECO:0007669"/>
    <property type="project" value="UniProtKB-ARBA"/>
</dbReference>
<dbReference type="InterPro" id="IPR015854">
    <property type="entry name" value="ABC_transpr_LolD-like"/>
</dbReference>
<feature type="compositionally biased region" description="Polar residues" evidence="5">
    <location>
        <begin position="259"/>
        <end position="268"/>
    </location>
</feature>
<feature type="compositionally biased region" description="Basic and acidic residues" evidence="5">
    <location>
        <begin position="245"/>
        <end position="258"/>
    </location>
</feature>
<dbReference type="PANTHER" id="PTHR24220:SF86">
    <property type="entry name" value="ABC TRANSPORTER ABCH.1"/>
    <property type="match status" value="1"/>
</dbReference>
<dbReference type="Gene3D" id="3.40.50.300">
    <property type="entry name" value="P-loop containing nucleotide triphosphate hydrolases"/>
    <property type="match status" value="1"/>
</dbReference>
<dbReference type="EMBL" id="PUHY01000005">
    <property type="protein sequence ID" value="PQO37858.1"/>
    <property type="molecule type" value="Genomic_DNA"/>
</dbReference>
<dbReference type="PROSITE" id="PS00211">
    <property type="entry name" value="ABC_TRANSPORTER_1"/>
    <property type="match status" value="1"/>
</dbReference>
<evidence type="ECO:0000313" key="8">
    <source>
        <dbReference type="Proteomes" id="UP000238322"/>
    </source>
</evidence>
<comment type="similarity">
    <text evidence="4">Belongs to the ABC transporter superfamily. Macrolide exporter (TC 3.A.1.122) family.</text>
</comment>
<dbReference type="GO" id="GO:0005524">
    <property type="term" value="F:ATP binding"/>
    <property type="evidence" value="ECO:0007669"/>
    <property type="project" value="UniProtKB-KW"/>
</dbReference>
<feature type="domain" description="ABC transporter" evidence="6">
    <location>
        <begin position="22"/>
        <end position="261"/>
    </location>
</feature>
<dbReference type="Proteomes" id="UP000238322">
    <property type="component" value="Unassembled WGS sequence"/>
</dbReference>
<gene>
    <name evidence="7" type="ORF">C5Y83_07910</name>
</gene>
<proteinExistence type="inferred from homology"/>
<protein>
    <submittedName>
        <fullName evidence="7">Lipoprotein-releasing system ATP-binding protein LolD</fullName>
    </submittedName>
</protein>
<dbReference type="CDD" id="cd03255">
    <property type="entry name" value="ABC_MJ0796_LolCDE_FtsE"/>
    <property type="match status" value="1"/>
</dbReference>
<evidence type="ECO:0000256" key="4">
    <source>
        <dbReference type="ARBA" id="ARBA00038388"/>
    </source>
</evidence>
<keyword evidence="1" id="KW-0813">Transport</keyword>
<evidence type="ECO:0000259" key="6">
    <source>
        <dbReference type="PROSITE" id="PS50893"/>
    </source>
</evidence>
<organism evidence="7 8">
    <name type="scientific">Blastopirellula marina</name>
    <dbReference type="NCBI Taxonomy" id="124"/>
    <lineage>
        <taxon>Bacteria</taxon>
        <taxon>Pseudomonadati</taxon>
        <taxon>Planctomycetota</taxon>
        <taxon>Planctomycetia</taxon>
        <taxon>Pirellulales</taxon>
        <taxon>Pirellulaceae</taxon>
        <taxon>Blastopirellula</taxon>
    </lineage>
</organism>
<evidence type="ECO:0000256" key="1">
    <source>
        <dbReference type="ARBA" id="ARBA00022448"/>
    </source>
</evidence>
<dbReference type="InterPro" id="IPR017871">
    <property type="entry name" value="ABC_transporter-like_CS"/>
</dbReference>
<sequence length="268" mass="28745">MSTAESDSHGNPRPLSSPEYAVQAVNVTKTYTNGYVGVNAVRGISVAIPCGQMVAIMGPSGSGKSTLLHMLGGLERPTSGQVFIDGSDIAKYSESKLTVLRRQKLGFVFQTFNLLSVLNTIENVALPLLLDGVDSGNAYSRAEESIREVGLDHRRNTLVNRLSGGERQRVAVARALTIQPTLILADEPTGNLDSVNGEQLMHLFCELVHSKGQTVVMVTHDANIAAYADRMIVIQDGRVAEDVTVKSHSPAIEEDHQDSTGNGSSFDV</sequence>
<name>A0A2S8G091_9BACT</name>
<evidence type="ECO:0000256" key="3">
    <source>
        <dbReference type="ARBA" id="ARBA00022840"/>
    </source>
</evidence>
<dbReference type="RefSeq" id="WP_105329107.1">
    <property type="nucleotide sequence ID" value="NZ_PUHY01000005.1"/>
</dbReference>
<accession>A0A2S8G091</accession>
<reference evidence="7 8" key="1">
    <citation type="submission" date="2018-02" db="EMBL/GenBank/DDBJ databases">
        <title>Comparative genomes isolates from brazilian mangrove.</title>
        <authorList>
            <person name="Araujo J.E."/>
            <person name="Taketani R.G."/>
            <person name="Silva M.C.P."/>
            <person name="Loureco M.V."/>
            <person name="Andreote F.D."/>
        </authorList>
    </citation>
    <scope>NUCLEOTIDE SEQUENCE [LARGE SCALE GENOMIC DNA]</scope>
    <source>
        <strain evidence="7 8">Hex-1 MGV</strain>
    </source>
</reference>
<dbReference type="SUPFAM" id="SSF52540">
    <property type="entry name" value="P-loop containing nucleoside triphosphate hydrolases"/>
    <property type="match status" value="1"/>
</dbReference>
<dbReference type="InterPro" id="IPR003593">
    <property type="entry name" value="AAA+_ATPase"/>
</dbReference>
<dbReference type="GO" id="GO:0016887">
    <property type="term" value="F:ATP hydrolysis activity"/>
    <property type="evidence" value="ECO:0007669"/>
    <property type="project" value="InterPro"/>
</dbReference>